<dbReference type="RefSeq" id="WP_116441785.1">
    <property type="nucleotide sequence ID" value="NZ_BHEO01000008.1"/>
</dbReference>
<feature type="transmembrane region" description="Helical" evidence="2">
    <location>
        <begin position="104"/>
        <end position="121"/>
    </location>
</feature>
<keyword evidence="2" id="KW-0812">Transmembrane</keyword>
<reference evidence="5 6" key="2">
    <citation type="submission" date="2019-03" db="EMBL/GenBank/DDBJ databases">
        <title>Genomic Encyclopedia of Type Strains, Phase IV (KMG-IV): sequencing the most valuable type-strain genomes for metagenomic binning, comparative biology and taxonomic classification.</title>
        <authorList>
            <person name="Goeker M."/>
        </authorList>
    </citation>
    <scope>NUCLEOTIDE SEQUENCE [LARGE SCALE GENOMIC DNA]</scope>
    <source>
        <strain evidence="5 6">DSM 103426</strain>
    </source>
</reference>
<dbReference type="Proteomes" id="UP000702954">
    <property type="component" value="Unassembled WGS sequence"/>
</dbReference>
<evidence type="ECO:0000256" key="1">
    <source>
        <dbReference type="SAM" id="MobiDB-lite"/>
    </source>
</evidence>
<evidence type="ECO:0000259" key="3">
    <source>
        <dbReference type="Pfam" id="PF04892"/>
    </source>
</evidence>
<evidence type="ECO:0000313" key="5">
    <source>
        <dbReference type="EMBL" id="TCS69879.1"/>
    </source>
</evidence>
<dbReference type="Proteomes" id="UP000294613">
    <property type="component" value="Unassembled WGS sequence"/>
</dbReference>
<protein>
    <submittedName>
        <fullName evidence="5">VanZ like protein</fullName>
    </submittedName>
</protein>
<evidence type="ECO:0000313" key="6">
    <source>
        <dbReference type="Proteomes" id="UP000294613"/>
    </source>
</evidence>
<feature type="transmembrane region" description="Helical" evidence="2">
    <location>
        <begin position="80"/>
        <end position="97"/>
    </location>
</feature>
<comment type="caution">
    <text evidence="5">The sequence shown here is derived from an EMBL/GenBank/DDBJ whole genome shotgun (WGS) entry which is preliminary data.</text>
</comment>
<evidence type="ECO:0000313" key="7">
    <source>
        <dbReference type="Proteomes" id="UP000702954"/>
    </source>
</evidence>
<evidence type="ECO:0000313" key="4">
    <source>
        <dbReference type="EMBL" id="GBU05334.1"/>
    </source>
</evidence>
<dbReference type="AlphaFoldDB" id="A0A4R3JRV5"/>
<sequence length="291" mass="33851">MKELITFVLKPLSFLPALAIMYIIYSFSGQTGEESGNLSYEVSVKIVEIGNQVLDKGLQDWEISEVAASIEYPVRKLAHMSEYFILAVAVSFPFYVYGLRGFPLMVVAGLICVGFAAGDEYHQSFVDGRGPSVIDVGIDSIGVFFGILTVRIVCFIFLAPARMLERRRRRLERKNARRSRTPRRSYGSYECRSAPANHYRYNSPEPREYSSSRKRRRYDDVLDDEYDDTFDYNDYYEDDYEEEDYREAMRSSRQRRTTSSSSRNISLENEWFGDHFEEQLGNEVKKFTEKH</sequence>
<dbReference type="EMBL" id="BHEO01000008">
    <property type="protein sequence ID" value="GBU05334.1"/>
    <property type="molecule type" value="Genomic_DNA"/>
</dbReference>
<keyword evidence="7" id="KW-1185">Reference proteome</keyword>
<feature type="transmembrane region" description="Helical" evidence="2">
    <location>
        <begin position="141"/>
        <end position="164"/>
    </location>
</feature>
<feature type="transmembrane region" description="Helical" evidence="2">
    <location>
        <begin position="7"/>
        <end position="25"/>
    </location>
</feature>
<dbReference type="NCBIfam" id="NF037970">
    <property type="entry name" value="vanZ_1"/>
    <property type="match status" value="1"/>
</dbReference>
<feature type="region of interest" description="Disordered" evidence="1">
    <location>
        <begin position="241"/>
        <end position="262"/>
    </location>
</feature>
<name>A0A4R3JRV5_9FIRM</name>
<feature type="domain" description="VanZ-like" evidence="3">
    <location>
        <begin position="16"/>
        <end position="152"/>
    </location>
</feature>
<keyword evidence="2" id="KW-0472">Membrane</keyword>
<dbReference type="InterPro" id="IPR006976">
    <property type="entry name" value="VanZ-like"/>
</dbReference>
<proteinExistence type="predicted"/>
<reference evidence="4 7" key="1">
    <citation type="journal article" date="2018" name="Int. J. Syst. Evol. Microbiol.">
        <title>Draft Genome Sequence of Faecalimonas umbilicata JCM 30896T, an Acetate-Producing Bacterium Isolated from Human Feces.</title>
        <authorList>
            <person name="Sakamoto M."/>
            <person name="Ikeyama N."/>
            <person name="Yuki M."/>
            <person name="Ohkuma M."/>
        </authorList>
    </citation>
    <scope>NUCLEOTIDE SEQUENCE [LARGE SCALE GENOMIC DNA]</scope>
    <source>
        <strain evidence="4 7">EGH7</strain>
    </source>
</reference>
<organism evidence="5 6">
    <name type="scientific">Faecalimonas umbilicata</name>
    <dbReference type="NCBI Taxonomy" id="1912855"/>
    <lineage>
        <taxon>Bacteria</taxon>
        <taxon>Bacillati</taxon>
        <taxon>Bacillota</taxon>
        <taxon>Clostridia</taxon>
        <taxon>Lachnospirales</taxon>
        <taxon>Lachnospiraceae</taxon>
        <taxon>Faecalimonas</taxon>
    </lineage>
</organism>
<feature type="region of interest" description="Disordered" evidence="1">
    <location>
        <begin position="195"/>
        <end position="215"/>
    </location>
</feature>
<accession>A0A4R3JRV5</accession>
<keyword evidence="2" id="KW-1133">Transmembrane helix</keyword>
<gene>
    <name evidence="5" type="ORF">EDD74_10246</name>
    <name evidence="4" type="ORF">FAEUMB_18750</name>
</gene>
<evidence type="ECO:0000256" key="2">
    <source>
        <dbReference type="SAM" id="Phobius"/>
    </source>
</evidence>
<dbReference type="Pfam" id="PF04892">
    <property type="entry name" value="VanZ"/>
    <property type="match status" value="1"/>
</dbReference>
<dbReference type="EMBL" id="SLZV01000002">
    <property type="protein sequence ID" value="TCS69879.1"/>
    <property type="molecule type" value="Genomic_DNA"/>
</dbReference>